<dbReference type="AlphaFoldDB" id="A0ABD3QY70"/>
<evidence type="ECO:0000313" key="7">
    <source>
        <dbReference type="EMBL" id="KAL3804944.1"/>
    </source>
</evidence>
<proteinExistence type="inferred from homology"/>
<comment type="caution">
    <text evidence="7">The sequence shown here is derived from an EMBL/GenBank/DDBJ whole genome shotgun (WGS) entry which is preliminary data.</text>
</comment>
<feature type="chain" id="PRO_5044882783" description="ETFB lysine methyltransferase" evidence="6">
    <location>
        <begin position="23"/>
        <end position="502"/>
    </location>
</feature>
<accession>A0ABD3QY70</accession>
<dbReference type="SUPFAM" id="SSF53335">
    <property type="entry name" value="S-adenosyl-L-methionine-dependent methyltransferases"/>
    <property type="match status" value="1"/>
</dbReference>
<dbReference type="Pfam" id="PF06325">
    <property type="entry name" value="PrmA"/>
    <property type="match status" value="1"/>
</dbReference>
<keyword evidence="1" id="KW-0489">Methyltransferase</keyword>
<feature type="signal peptide" evidence="6">
    <location>
        <begin position="1"/>
        <end position="22"/>
    </location>
</feature>
<evidence type="ECO:0000256" key="6">
    <source>
        <dbReference type="SAM" id="SignalP"/>
    </source>
</evidence>
<dbReference type="PANTHER" id="PTHR43648">
    <property type="entry name" value="ELECTRON TRANSFER FLAVOPROTEIN BETA SUBUNIT LYSINE METHYLTRANSFERASE"/>
    <property type="match status" value="1"/>
</dbReference>
<organism evidence="7 8">
    <name type="scientific">Cyclotella atomus</name>
    <dbReference type="NCBI Taxonomy" id="382360"/>
    <lineage>
        <taxon>Eukaryota</taxon>
        <taxon>Sar</taxon>
        <taxon>Stramenopiles</taxon>
        <taxon>Ochrophyta</taxon>
        <taxon>Bacillariophyta</taxon>
        <taxon>Coscinodiscophyceae</taxon>
        <taxon>Thalassiosirophycidae</taxon>
        <taxon>Stephanodiscales</taxon>
        <taxon>Stephanodiscaceae</taxon>
        <taxon>Cyclotella</taxon>
    </lineage>
</organism>
<dbReference type="InterPro" id="IPR050078">
    <property type="entry name" value="Ribosomal_L11_MeTrfase_PrmA"/>
</dbReference>
<evidence type="ECO:0000256" key="1">
    <source>
        <dbReference type="ARBA" id="ARBA00022603"/>
    </source>
</evidence>
<gene>
    <name evidence="7" type="ORF">ACHAWO_005815</name>
</gene>
<evidence type="ECO:0000256" key="3">
    <source>
        <dbReference type="ARBA" id="ARBA00037932"/>
    </source>
</evidence>
<dbReference type="Gene3D" id="3.40.50.150">
    <property type="entry name" value="Vaccinia Virus protein VP39"/>
    <property type="match status" value="1"/>
</dbReference>
<keyword evidence="6" id="KW-0732">Signal</keyword>
<keyword evidence="8" id="KW-1185">Reference proteome</keyword>
<evidence type="ECO:0000313" key="8">
    <source>
        <dbReference type="Proteomes" id="UP001530400"/>
    </source>
</evidence>
<evidence type="ECO:0000256" key="2">
    <source>
        <dbReference type="ARBA" id="ARBA00022679"/>
    </source>
</evidence>
<protein>
    <recommendedName>
        <fullName evidence="5">ETFB lysine methyltransferase</fullName>
    </recommendedName>
    <alternativeName>
        <fullName evidence="4">Protein N-lysine methyltransferase METTL20</fullName>
    </alternativeName>
</protein>
<sequence length="502" mass="55314">MAKPTAPLLLTVVVTVARSSCAFLTPSSAFVFPITKSKNRFGPLGTVSQESNNADFTAENEPWVLRQITFLDLTASNSDETDDGEKAELDARNFSEFLMEIGACSVSITDADANTSDEDPLFHEPSLTTCPNDYIEDTNEFAMVLHDVASGRNVWKTNHVSAHFPSSLFDVPNIVDAVRYTFQIPTTPRFEVDTIPDLDWIKHVQESWNPIVTKASKFVLRFPWHEDALVMKACQDMEREKMMEGLAKRFSSGVKREGAVVHFEEEDVEDINEQKDREYVQIRLEGGVAFGTGEHPTTRLCLDWVRDNVERQLHLLGADEGPKSLNIMDYGSGSGVLGISAAAVIRDHITKSKRSGQPSNIAATVVGLEIDADAIHIANANSQKNNVEMKNYLPDPDSLDDEALSVVLRAMQRKRNKDIIQYIPSELNGPIYDLLVANILAGPLVNLASTVASLVKSGGEIGLSGILATQGDRVVTAYQEFFDDVQVAAEEGGWVLVTGRRR</sequence>
<evidence type="ECO:0000256" key="4">
    <source>
        <dbReference type="ARBA" id="ARBA00041867"/>
    </source>
</evidence>
<evidence type="ECO:0000256" key="5">
    <source>
        <dbReference type="ARBA" id="ARBA00042266"/>
    </source>
</evidence>
<comment type="similarity">
    <text evidence="3">Belongs to the methyltransferase superfamily. ETFBKMT family.</text>
</comment>
<name>A0ABD3QY70_9STRA</name>
<dbReference type="Proteomes" id="UP001530400">
    <property type="component" value="Unassembled WGS sequence"/>
</dbReference>
<dbReference type="EMBL" id="JALLPJ020000024">
    <property type="protein sequence ID" value="KAL3804944.1"/>
    <property type="molecule type" value="Genomic_DNA"/>
</dbReference>
<dbReference type="PANTHER" id="PTHR43648:SF1">
    <property type="entry name" value="ELECTRON TRANSFER FLAVOPROTEIN BETA SUBUNIT LYSINE METHYLTRANSFERASE"/>
    <property type="match status" value="1"/>
</dbReference>
<dbReference type="GO" id="GO:0008168">
    <property type="term" value="F:methyltransferase activity"/>
    <property type="evidence" value="ECO:0007669"/>
    <property type="project" value="UniProtKB-KW"/>
</dbReference>
<dbReference type="GO" id="GO:0032259">
    <property type="term" value="P:methylation"/>
    <property type="evidence" value="ECO:0007669"/>
    <property type="project" value="UniProtKB-KW"/>
</dbReference>
<keyword evidence="2" id="KW-0808">Transferase</keyword>
<dbReference type="InterPro" id="IPR029063">
    <property type="entry name" value="SAM-dependent_MTases_sf"/>
</dbReference>
<reference evidence="7 8" key="1">
    <citation type="submission" date="2024-10" db="EMBL/GenBank/DDBJ databases">
        <title>Updated reference genomes for cyclostephanoid diatoms.</title>
        <authorList>
            <person name="Roberts W.R."/>
            <person name="Alverson A.J."/>
        </authorList>
    </citation>
    <scope>NUCLEOTIDE SEQUENCE [LARGE SCALE GENOMIC DNA]</scope>
    <source>
        <strain evidence="7 8">AJA010-31</strain>
    </source>
</reference>